<dbReference type="Pfam" id="PF00570">
    <property type="entry name" value="HRDC"/>
    <property type="match status" value="1"/>
</dbReference>
<keyword evidence="6" id="KW-0269">Exonuclease</keyword>
<keyword evidence="5" id="KW-0271">Exosome</keyword>
<dbReference type="PROSITE" id="PS50967">
    <property type="entry name" value="HRDC"/>
    <property type="match status" value="1"/>
</dbReference>
<dbReference type="SUPFAM" id="SSF47819">
    <property type="entry name" value="HRDC-like"/>
    <property type="match status" value="1"/>
</dbReference>
<dbReference type="PANTHER" id="PTHR12124">
    <property type="entry name" value="POLYMYOSITIS/SCLERODERMA AUTOANTIGEN-RELATED"/>
    <property type="match status" value="1"/>
</dbReference>
<dbReference type="Pfam" id="PF01612">
    <property type="entry name" value="DNA_pol_A_exo1"/>
    <property type="match status" value="1"/>
</dbReference>
<evidence type="ECO:0000256" key="7">
    <source>
        <dbReference type="ARBA" id="ARBA00023242"/>
    </source>
</evidence>
<comment type="subcellular location">
    <subcellularLocation>
        <location evidence="1">Nucleus</location>
    </subcellularLocation>
</comment>
<feature type="compositionally biased region" description="Basic and acidic residues" evidence="9">
    <location>
        <begin position="769"/>
        <end position="794"/>
    </location>
</feature>
<dbReference type="GO" id="GO:0071040">
    <property type="term" value="P:nuclear polyadenylation-dependent antisense transcript catabolic process"/>
    <property type="evidence" value="ECO:0007669"/>
    <property type="project" value="TreeGrafter"/>
</dbReference>
<dbReference type="InterPro" id="IPR045092">
    <property type="entry name" value="Rrp6-like"/>
</dbReference>
<evidence type="ECO:0000313" key="11">
    <source>
        <dbReference type="EMBL" id="PWW74965.1"/>
    </source>
</evidence>
<dbReference type="Gene3D" id="3.30.420.10">
    <property type="entry name" value="Ribonuclease H-like superfamily/Ribonuclease H"/>
    <property type="match status" value="1"/>
</dbReference>
<dbReference type="OrthoDB" id="2250022at2759"/>
<feature type="region of interest" description="Disordered" evidence="9">
    <location>
        <begin position="604"/>
        <end position="821"/>
    </location>
</feature>
<dbReference type="InterPro" id="IPR002121">
    <property type="entry name" value="HRDC_dom"/>
</dbReference>
<dbReference type="GO" id="GO:0000467">
    <property type="term" value="P:exonucleolytic trimming to generate mature 3'-end of 5.8S rRNA from tricistronic rRNA transcript (SSU-rRNA, 5.8S rRNA, LSU-rRNA)"/>
    <property type="evidence" value="ECO:0007669"/>
    <property type="project" value="InterPro"/>
</dbReference>
<feature type="compositionally biased region" description="Basic and acidic residues" evidence="9">
    <location>
        <begin position="615"/>
        <end position="634"/>
    </location>
</feature>
<dbReference type="CDD" id="cd06147">
    <property type="entry name" value="Rrp6p_like_exo"/>
    <property type="match status" value="1"/>
</dbReference>
<feature type="compositionally biased region" description="Acidic residues" evidence="9">
    <location>
        <begin position="687"/>
        <end position="697"/>
    </location>
</feature>
<keyword evidence="4" id="KW-0378">Hydrolase</keyword>
<evidence type="ECO:0000256" key="6">
    <source>
        <dbReference type="ARBA" id="ARBA00022839"/>
    </source>
</evidence>
<dbReference type="InterPro" id="IPR036397">
    <property type="entry name" value="RNaseH_sf"/>
</dbReference>
<feature type="domain" description="HRDC" evidence="10">
    <location>
        <begin position="435"/>
        <end position="515"/>
    </location>
</feature>
<evidence type="ECO:0000256" key="5">
    <source>
        <dbReference type="ARBA" id="ARBA00022835"/>
    </source>
</evidence>
<feature type="compositionally biased region" description="Acidic residues" evidence="9">
    <location>
        <begin position="654"/>
        <end position="665"/>
    </location>
</feature>
<dbReference type="Gene3D" id="1.10.150.80">
    <property type="entry name" value="HRDC domain"/>
    <property type="match status" value="1"/>
</dbReference>
<evidence type="ECO:0000256" key="1">
    <source>
        <dbReference type="ARBA" id="ARBA00004123"/>
    </source>
</evidence>
<dbReference type="InterPro" id="IPR010997">
    <property type="entry name" value="HRDC-like_sf"/>
</dbReference>
<dbReference type="GO" id="GO:0000166">
    <property type="term" value="F:nucleotide binding"/>
    <property type="evidence" value="ECO:0007669"/>
    <property type="project" value="InterPro"/>
</dbReference>
<dbReference type="Proteomes" id="UP000246991">
    <property type="component" value="Unassembled WGS sequence"/>
</dbReference>
<dbReference type="GO" id="GO:0071037">
    <property type="term" value="P:nuclear polyadenylation-dependent snRNA catabolic process"/>
    <property type="evidence" value="ECO:0007669"/>
    <property type="project" value="TreeGrafter"/>
</dbReference>
<keyword evidence="7" id="KW-0539">Nucleus</keyword>
<evidence type="ECO:0000256" key="8">
    <source>
        <dbReference type="ARBA" id="ARBA00043957"/>
    </source>
</evidence>
<keyword evidence="3" id="KW-0540">Nuclease</keyword>
<dbReference type="InterPro" id="IPR049559">
    <property type="entry name" value="Rrp6p-like_exo"/>
</dbReference>
<comment type="similarity">
    <text evidence="8">Belongs to the exosome component 10/RRP6 family.</text>
</comment>
<name>A0A317SKT5_9PEZI</name>
<dbReference type="InterPro" id="IPR012588">
    <property type="entry name" value="Exosome-assoc_fac_Rrp6_N"/>
</dbReference>
<dbReference type="GO" id="GO:0071044">
    <property type="term" value="P:histone mRNA catabolic process"/>
    <property type="evidence" value="ECO:0007669"/>
    <property type="project" value="TreeGrafter"/>
</dbReference>
<feature type="region of interest" description="Disordered" evidence="9">
    <location>
        <begin position="106"/>
        <end position="131"/>
    </location>
</feature>
<dbReference type="PANTHER" id="PTHR12124:SF47">
    <property type="entry name" value="EXOSOME COMPONENT 10"/>
    <property type="match status" value="1"/>
</dbReference>
<keyword evidence="2" id="KW-0698">rRNA processing</keyword>
<dbReference type="GO" id="GO:0071038">
    <property type="term" value="P:TRAMP-dependent tRNA surveillance pathway"/>
    <property type="evidence" value="ECO:0007669"/>
    <property type="project" value="TreeGrafter"/>
</dbReference>
<dbReference type="InterPro" id="IPR044876">
    <property type="entry name" value="HRDC_dom_sf"/>
</dbReference>
<dbReference type="SUPFAM" id="SSF53098">
    <property type="entry name" value="Ribonuclease H-like"/>
    <property type="match status" value="1"/>
</dbReference>
<evidence type="ECO:0000256" key="3">
    <source>
        <dbReference type="ARBA" id="ARBA00022722"/>
    </source>
</evidence>
<dbReference type="AlphaFoldDB" id="A0A317SKT5"/>
<dbReference type="Pfam" id="PF08066">
    <property type="entry name" value="PMC2NT"/>
    <property type="match status" value="1"/>
</dbReference>
<dbReference type="GO" id="GO:0071035">
    <property type="term" value="P:nuclear polyadenylation-dependent rRNA catabolic process"/>
    <property type="evidence" value="ECO:0007669"/>
    <property type="project" value="TreeGrafter"/>
</dbReference>
<evidence type="ECO:0000256" key="4">
    <source>
        <dbReference type="ARBA" id="ARBA00022801"/>
    </source>
</evidence>
<dbReference type="FunFam" id="3.30.420.10:FF:000059">
    <property type="entry name" value="Exosome complex exonuclease Rrp6"/>
    <property type="match status" value="1"/>
</dbReference>
<dbReference type="SMART" id="SM00474">
    <property type="entry name" value="35EXOc"/>
    <property type="match status" value="1"/>
</dbReference>
<comment type="caution">
    <text evidence="11">The sequence shown here is derived from an EMBL/GenBank/DDBJ whole genome shotgun (WGS) entry which is preliminary data.</text>
</comment>
<dbReference type="EMBL" id="PYWC01000054">
    <property type="protein sequence ID" value="PWW74965.1"/>
    <property type="molecule type" value="Genomic_DNA"/>
</dbReference>
<dbReference type="InterPro" id="IPR012337">
    <property type="entry name" value="RNaseH-like_sf"/>
</dbReference>
<sequence length="821" mass="90714">MQDRLLAAVVATVKTSSGLAAQDVDFHRTSNSEFGPSLDDCNERILAITNRLLASATCGSDISVLELKEADDVENNWMKIVEVIDDLLERADTCLDEYTGAIKEKNPVPFPDARAPEMVPNPSRPSRRSIQKSANIPKPQLLFKEKIDNFDHTPWKPRLTSKPHAVKPLSESIYLFKNELGINEYAHPYQTEIESMQYPKEVYSWMEPIPSRDWDEIPPTWVDTPEALQEMIKDMRRCTEIAIDLEHHGTRTYVGLTCLMQLSTRDDDYIVDTLKLRGQLEPLNEIFANPRVIKVLHGAFMDIIWLQRDLGLYIVGLFDTFHAAQALGFARFSLAHVLKKYVDFDADKIYQMADWRMRPLPKEMLDYARSDTHYLLYCFDCMRNSLVEKSRGDVEHVLQKSKETALRRYIRDIYDAVTGEGTFGWASQIGGFGLGRTQEFVFKAVHAWRDKVAREEDESPTFVCSRSTLGTLSTVIPSDYEGVTKCIPHANYLAKRRIGEIVEAIKGALEQAGRADEAAEAETATTTAIPGASEAAVNIFGDAVVAEARSAASSKFWGNVCGSSKWDGAAALKSALGEEIRFAIPLPELTAAVFVSGAPFAPPANTRGRPIDPGARAEHQYVKDRGSTKEKEIIVVKSLGGGGAGGRKRKASEVEQEEGDNDDAISDDHNAHSPSYSSHGGNGQEGSEGEEESDENEGSLGVNAPTPLDGLIMGVNNAGGERKTRKKSRNPPGQGRQGANAPARRASLVDVRDDSFEPLDYSKAPSVLHGEKRSEDKQGTDGRKKPSGSKKFEPYSKFGEGPKGVRRSQQEKAGKSLTFKN</sequence>
<dbReference type="GO" id="GO:0000176">
    <property type="term" value="C:nuclear exosome (RNase complex)"/>
    <property type="evidence" value="ECO:0007669"/>
    <property type="project" value="InterPro"/>
</dbReference>
<gene>
    <name evidence="11" type="ORF">C7212DRAFT_358767</name>
</gene>
<dbReference type="GO" id="GO:0071036">
    <property type="term" value="P:nuclear polyadenylation-dependent snoRNA catabolic process"/>
    <property type="evidence" value="ECO:0007669"/>
    <property type="project" value="TreeGrafter"/>
</dbReference>
<accession>A0A317SKT5</accession>
<keyword evidence="12" id="KW-1185">Reference proteome</keyword>
<proteinExistence type="inferred from homology"/>
<evidence type="ECO:0000259" key="10">
    <source>
        <dbReference type="PROSITE" id="PS50967"/>
    </source>
</evidence>
<dbReference type="GO" id="GO:0003727">
    <property type="term" value="F:single-stranded RNA binding"/>
    <property type="evidence" value="ECO:0007669"/>
    <property type="project" value="TreeGrafter"/>
</dbReference>
<reference evidence="11 12" key="1">
    <citation type="submission" date="2018-03" db="EMBL/GenBank/DDBJ databases">
        <title>Genomes of Pezizomycetes fungi and the evolution of truffles.</title>
        <authorList>
            <person name="Murat C."/>
            <person name="Payen T."/>
            <person name="Noel B."/>
            <person name="Kuo A."/>
            <person name="Martin F.M."/>
        </authorList>
    </citation>
    <scope>NUCLEOTIDE SEQUENCE [LARGE SCALE GENOMIC DNA]</scope>
    <source>
        <strain evidence="11">091103-1</strain>
    </source>
</reference>
<dbReference type="GO" id="GO:0005730">
    <property type="term" value="C:nucleolus"/>
    <property type="evidence" value="ECO:0007669"/>
    <property type="project" value="TreeGrafter"/>
</dbReference>
<organism evidence="11 12">
    <name type="scientific">Tuber magnatum</name>
    <name type="common">white Piedmont truffle</name>
    <dbReference type="NCBI Taxonomy" id="42249"/>
    <lineage>
        <taxon>Eukaryota</taxon>
        <taxon>Fungi</taxon>
        <taxon>Dikarya</taxon>
        <taxon>Ascomycota</taxon>
        <taxon>Pezizomycotina</taxon>
        <taxon>Pezizomycetes</taxon>
        <taxon>Pezizales</taxon>
        <taxon>Tuberaceae</taxon>
        <taxon>Tuber</taxon>
    </lineage>
</organism>
<dbReference type="GO" id="GO:0071051">
    <property type="term" value="P:poly(A)-dependent snoRNA 3'-end processing"/>
    <property type="evidence" value="ECO:0007669"/>
    <property type="project" value="TreeGrafter"/>
</dbReference>
<evidence type="ECO:0000256" key="2">
    <source>
        <dbReference type="ARBA" id="ARBA00022552"/>
    </source>
</evidence>
<dbReference type="GO" id="GO:0071039">
    <property type="term" value="P:nuclear polyadenylation-dependent CUT catabolic process"/>
    <property type="evidence" value="ECO:0007669"/>
    <property type="project" value="TreeGrafter"/>
</dbReference>
<protein>
    <recommendedName>
        <fullName evidence="10">HRDC domain-containing protein</fullName>
    </recommendedName>
</protein>
<dbReference type="InterPro" id="IPR002562">
    <property type="entry name" value="3'-5'_exonuclease_dom"/>
</dbReference>
<dbReference type="GO" id="GO:0000175">
    <property type="term" value="F:3'-5'-RNA exonuclease activity"/>
    <property type="evidence" value="ECO:0007669"/>
    <property type="project" value="InterPro"/>
</dbReference>
<dbReference type="STRING" id="42249.A0A317SKT5"/>
<evidence type="ECO:0000256" key="9">
    <source>
        <dbReference type="SAM" id="MobiDB-lite"/>
    </source>
</evidence>
<evidence type="ECO:0000313" key="12">
    <source>
        <dbReference type="Proteomes" id="UP000246991"/>
    </source>
</evidence>